<evidence type="ECO:0008006" key="5">
    <source>
        <dbReference type="Google" id="ProtNLM"/>
    </source>
</evidence>
<reference evidence="3 4" key="1">
    <citation type="journal article" date="2023" name="Nat. Commun.">
        <title>Origin of minicircular mitochondrial genomes in red algae.</title>
        <authorList>
            <person name="Lee Y."/>
            <person name="Cho C.H."/>
            <person name="Lee Y.M."/>
            <person name="Park S.I."/>
            <person name="Yang J.H."/>
            <person name="West J.A."/>
            <person name="Bhattacharya D."/>
            <person name="Yoon H.S."/>
        </authorList>
    </citation>
    <scope>NUCLEOTIDE SEQUENCE [LARGE SCALE GENOMIC DNA]</scope>
    <source>
        <strain evidence="3 4">CCMP1338</strain>
        <tissue evidence="3">Whole cell</tissue>
    </source>
</reference>
<feature type="coiled-coil region" evidence="1">
    <location>
        <begin position="102"/>
        <end position="136"/>
    </location>
</feature>
<feature type="compositionally biased region" description="Low complexity" evidence="2">
    <location>
        <begin position="62"/>
        <end position="78"/>
    </location>
</feature>
<feature type="compositionally biased region" description="Basic and acidic residues" evidence="2">
    <location>
        <begin position="79"/>
        <end position="92"/>
    </location>
</feature>
<dbReference type="AlphaFoldDB" id="A0AAV8UYF4"/>
<protein>
    <recommendedName>
        <fullName evidence="5">BZIP domain-containing protein</fullName>
    </recommendedName>
</protein>
<accession>A0AAV8UYF4</accession>
<evidence type="ECO:0000313" key="4">
    <source>
        <dbReference type="Proteomes" id="UP001157974"/>
    </source>
</evidence>
<name>A0AAV8UYF4_9RHOD</name>
<organism evidence="3 4">
    <name type="scientific">Rhodosorus marinus</name>
    <dbReference type="NCBI Taxonomy" id="101924"/>
    <lineage>
        <taxon>Eukaryota</taxon>
        <taxon>Rhodophyta</taxon>
        <taxon>Stylonematophyceae</taxon>
        <taxon>Stylonematales</taxon>
        <taxon>Stylonemataceae</taxon>
        <taxon>Rhodosorus</taxon>
    </lineage>
</organism>
<gene>
    <name evidence="3" type="ORF">NDN08_007747</name>
</gene>
<feature type="region of interest" description="Disordered" evidence="2">
    <location>
        <begin position="48"/>
        <end position="92"/>
    </location>
</feature>
<keyword evidence="4" id="KW-1185">Reference proteome</keyword>
<sequence>MDFEFSKEEPLEDFGFEFANEPWADEVDVMPEIGSDFLYNLDEKELVQQNQGDWHDSEKLSHSSLSENVESSESISSQEKPKAGEKKRKLSNEDISSRDGYVTELERRLDILAKENKELRKQLAKVKQTNRVLRTQVQPIVYPQQPFLLTIANNIQGALTVSNPQRAKSTTGVTTLCVFFLLGAFMLPGLYNGASDNGDLGMIASHDVPKMALPSTADDASQMTVSSLRHHGMNLLALPMSERERKERDGVFMCPKVVSILRDEREGLNLISVVVPTATITGGEVNESFTELVCEVRTMNTMILSNSGELNGTEIGAVGSVFSEEARV</sequence>
<evidence type="ECO:0000256" key="1">
    <source>
        <dbReference type="SAM" id="Coils"/>
    </source>
</evidence>
<proteinExistence type="predicted"/>
<evidence type="ECO:0000313" key="3">
    <source>
        <dbReference type="EMBL" id="KAJ8907638.1"/>
    </source>
</evidence>
<evidence type="ECO:0000256" key="2">
    <source>
        <dbReference type="SAM" id="MobiDB-lite"/>
    </source>
</evidence>
<keyword evidence="1" id="KW-0175">Coiled coil</keyword>
<dbReference type="Proteomes" id="UP001157974">
    <property type="component" value="Unassembled WGS sequence"/>
</dbReference>
<dbReference type="EMBL" id="JAMWBK010000002">
    <property type="protein sequence ID" value="KAJ8907638.1"/>
    <property type="molecule type" value="Genomic_DNA"/>
</dbReference>
<comment type="caution">
    <text evidence="3">The sequence shown here is derived from an EMBL/GenBank/DDBJ whole genome shotgun (WGS) entry which is preliminary data.</text>
</comment>